<dbReference type="STRING" id="658167.SAMN04488135_101106"/>
<dbReference type="PANTHER" id="PTHR31528:SF1">
    <property type="entry name" value="4-AMINO-5-HYDROXYMETHYL-2-METHYLPYRIMIDINE PHOSPHATE SYNTHASE THI11-RELATED"/>
    <property type="match status" value="1"/>
</dbReference>
<dbReference type="GO" id="GO:0046872">
    <property type="term" value="F:metal ion binding"/>
    <property type="evidence" value="ECO:0007669"/>
    <property type="project" value="UniProtKB-KW"/>
</dbReference>
<organism evidence="13 14">
    <name type="scientific">Pollutimonas bauzanensis</name>
    <dbReference type="NCBI Taxonomy" id="658167"/>
    <lineage>
        <taxon>Bacteria</taxon>
        <taxon>Pseudomonadati</taxon>
        <taxon>Pseudomonadota</taxon>
        <taxon>Betaproteobacteria</taxon>
        <taxon>Burkholderiales</taxon>
        <taxon>Alcaligenaceae</taxon>
        <taxon>Pollutimonas</taxon>
    </lineage>
</organism>
<dbReference type="Proteomes" id="UP000184226">
    <property type="component" value="Unassembled WGS sequence"/>
</dbReference>
<keyword evidence="7" id="KW-0663">Pyridoxal phosphate</keyword>
<evidence type="ECO:0000256" key="9">
    <source>
        <dbReference type="ARBA" id="ARBA00023004"/>
    </source>
</evidence>
<name>A0A1M5M360_9BURK</name>
<dbReference type="SUPFAM" id="SSF53850">
    <property type="entry name" value="Periplasmic binding protein-like II"/>
    <property type="match status" value="1"/>
</dbReference>
<keyword evidence="5" id="KW-0808">Transferase</keyword>
<evidence type="ECO:0000313" key="13">
    <source>
        <dbReference type="EMBL" id="SHG71153.1"/>
    </source>
</evidence>
<comment type="pathway">
    <text evidence="2">Cofactor biosynthesis; thiamine diphosphate biosynthesis.</text>
</comment>
<gene>
    <name evidence="13" type="ORF">SAMN04488135_101106</name>
</gene>
<evidence type="ECO:0000259" key="12">
    <source>
        <dbReference type="Pfam" id="PF09084"/>
    </source>
</evidence>
<dbReference type="Gene3D" id="3.40.190.10">
    <property type="entry name" value="Periplasmic binding protein-like II"/>
    <property type="match status" value="2"/>
</dbReference>
<evidence type="ECO:0000256" key="5">
    <source>
        <dbReference type="ARBA" id="ARBA00022679"/>
    </source>
</evidence>
<keyword evidence="9" id="KW-0408">Iron</keyword>
<keyword evidence="6" id="KW-0479">Metal-binding</keyword>
<evidence type="ECO:0000256" key="4">
    <source>
        <dbReference type="ARBA" id="ARBA00011738"/>
    </source>
</evidence>
<evidence type="ECO:0000256" key="6">
    <source>
        <dbReference type="ARBA" id="ARBA00022723"/>
    </source>
</evidence>
<evidence type="ECO:0000313" key="14">
    <source>
        <dbReference type="Proteomes" id="UP000184226"/>
    </source>
</evidence>
<evidence type="ECO:0000256" key="2">
    <source>
        <dbReference type="ARBA" id="ARBA00004948"/>
    </source>
</evidence>
<comment type="function">
    <text evidence="1">Responsible for the formation of the pyrimidine heterocycle in the thiamine biosynthesis pathway. Catalyzes the formation of hydroxymethylpyrimidine phosphate (HMP-P) from histidine and pyridoxal phosphate (PLP). The protein uses PLP and the active site histidine to form HMP-P, generating an inactive enzyme. The enzyme can only undergo a single turnover, which suggests it is a suicide enzyme.</text>
</comment>
<evidence type="ECO:0000256" key="7">
    <source>
        <dbReference type="ARBA" id="ARBA00022898"/>
    </source>
</evidence>
<protein>
    <recommendedName>
        <fullName evidence="10">Thiamine pyrimidine synthase</fullName>
    </recommendedName>
</protein>
<comment type="catalytic activity">
    <reaction evidence="11">
        <text>N(6)-(pyridoxal phosphate)-L-lysyl-[4-amino-5-hydroxymethyl-2-methylpyrimidine phosphate synthase] + L-histidyl-[4-amino-5-hydroxymethyl-2-methylpyrimidine phosphate synthase] + 2 Fe(3+) + 4 H2O = L-lysyl-[4-amino-5-hydroxymethyl-2-methylpyrimidine phosphate synthase] + (2S)-2-amino-5-hydroxy-4-oxopentanoyl-[4-amino-5-hydroxymethyl-2-methylpyrimidine phosphate synthase] + 4-amino-2-methyl-5-(phosphooxymethyl)pyrimidine + 3-oxopropanoate + 2 Fe(2+) + 2 H(+)</text>
        <dbReference type="Rhea" id="RHEA:65756"/>
        <dbReference type="Rhea" id="RHEA-COMP:16892"/>
        <dbReference type="Rhea" id="RHEA-COMP:16893"/>
        <dbReference type="Rhea" id="RHEA-COMP:16894"/>
        <dbReference type="Rhea" id="RHEA-COMP:16895"/>
        <dbReference type="ChEBI" id="CHEBI:15377"/>
        <dbReference type="ChEBI" id="CHEBI:15378"/>
        <dbReference type="ChEBI" id="CHEBI:29033"/>
        <dbReference type="ChEBI" id="CHEBI:29034"/>
        <dbReference type="ChEBI" id="CHEBI:29969"/>
        <dbReference type="ChEBI" id="CHEBI:29979"/>
        <dbReference type="ChEBI" id="CHEBI:33190"/>
        <dbReference type="ChEBI" id="CHEBI:58354"/>
        <dbReference type="ChEBI" id="CHEBI:143915"/>
        <dbReference type="ChEBI" id="CHEBI:157692"/>
    </reaction>
    <physiologicalReaction direction="left-to-right" evidence="11">
        <dbReference type="Rhea" id="RHEA:65757"/>
    </physiologicalReaction>
</comment>
<evidence type="ECO:0000256" key="11">
    <source>
        <dbReference type="ARBA" id="ARBA00048179"/>
    </source>
</evidence>
<accession>A0A1M5M360</accession>
<sequence>MRRLAALGAGAALTLNMPAVRARDAQLEKITLAGWSKPITEIINLLAEPDKGFFRAQGLALDYLPGAGGGDALRNLLSGQADVAFTDPGSFFAALDKGARLRAVYDIYPQNVFNVVTLASSGITAPSDLKGKRIGVYSLSSGTRQNLQILLQQAGLSEDDVTVVVTGLLNFAPLIQGQVDATAATDTGLALARRRGVGEVHVIEVGKYLNYSSDLLVVREATYQQDKDRLRRFLAAYRRSVEWMIGEPGQAASLAQRRAIDGQDAALNREIIDVRNRSSVSDLTRRRGLGTLDLASLQQAADAYLKLGLISRGIAVRDVVALDLLPE</sequence>
<proteinExistence type="inferred from homology"/>
<dbReference type="EMBL" id="FQXE01000001">
    <property type="protein sequence ID" value="SHG71153.1"/>
    <property type="molecule type" value="Genomic_DNA"/>
</dbReference>
<dbReference type="AlphaFoldDB" id="A0A1M5M360"/>
<keyword evidence="8" id="KW-0784">Thiamine biosynthesis</keyword>
<keyword evidence="14" id="KW-1185">Reference proteome</keyword>
<dbReference type="PANTHER" id="PTHR31528">
    <property type="entry name" value="4-AMINO-5-HYDROXYMETHYL-2-METHYLPYRIMIDINE PHOSPHATE SYNTHASE THI11-RELATED"/>
    <property type="match status" value="1"/>
</dbReference>
<dbReference type="Pfam" id="PF09084">
    <property type="entry name" value="NMT1"/>
    <property type="match status" value="1"/>
</dbReference>
<dbReference type="InterPro" id="IPR015168">
    <property type="entry name" value="SsuA/THI5"/>
</dbReference>
<evidence type="ECO:0000256" key="10">
    <source>
        <dbReference type="ARBA" id="ARBA00033171"/>
    </source>
</evidence>
<evidence type="ECO:0000256" key="1">
    <source>
        <dbReference type="ARBA" id="ARBA00003469"/>
    </source>
</evidence>
<dbReference type="GO" id="GO:0009228">
    <property type="term" value="P:thiamine biosynthetic process"/>
    <property type="evidence" value="ECO:0007669"/>
    <property type="project" value="UniProtKB-KW"/>
</dbReference>
<comment type="subunit">
    <text evidence="4">Homodimer.</text>
</comment>
<feature type="domain" description="SsuA/THI5-like" evidence="12">
    <location>
        <begin position="40"/>
        <end position="251"/>
    </location>
</feature>
<dbReference type="GO" id="GO:0016740">
    <property type="term" value="F:transferase activity"/>
    <property type="evidence" value="ECO:0007669"/>
    <property type="project" value="UniProtKB-KW"/>
</dbReference>
<reference evidence="13 14" key="1">
    <citation type="submission" date="2016-11" db="EMBL/GenBank/DDBJ databases">
        <authorList>
            <person name="Jaros S."/>
            <person name="Januszkiewicz K."/>
            <person name="Wedrychowicz H."/>
        </authorList>
    </citation>
    <scope>NUCLEOTIDE SEQUENCE [LARGE SCALE GENOMIC DNA]</scope>
    <source>
        <strain evidence="13 14">CGMCC 1.10190</strain>
    </source>
</reference>
<dbReference type="InterPro" id="IPR027939">
    <property type="entry name" value="NMT1/THI5"/>
</dbReference>
<evidence type="ECO:0000256" key="8">
    <source>
        <dbReference type="ARBA" id="ARBA00022977"/>
    </source>
</evidence>
<comment type="similarity">
    <text evidence="3">Belongs to the NMT1/THI5 family.</text>
</comment>
<evidence type="ECO:0000256" key="3">
    <source>
        <dbReference type="ARBA" id="ARBA00009406"/>
    </source>
</evidence>